<keyword evidence="2" id="KW-1185">Reference proteome</keyword>
<dbReference type="AlphaFoldDB" id="A0A8X6WFT5"/>
<dbReference type="EMBL" id="BMAU01021422">
    <property type="protein sequence ID" value="GFY34252.1"/>
    <property type="molecule type" value="Genomic_DNA"/>
</dbReference>
<dbReference type="Proteomes" id="UP000887159">
    <property type="component" value="Unassembled WGS sequence"/>
</dbReference>
<organism evidence="1 2">
    <name type="scientific">Trichonephila clavipes</name>
    <name type="common">Golden silk orbweaver</name>
    <name type="synonym">Nephila clavipes</name>
    <dbReference type="NCBI Taxonomy" id="2585209"/>
    <lineage>
        <taxon>Eukaryota</taxon>
        <taxon>Metazoa</taxon>
        <taxon>Ecdysozoa</taxon>
        <taxon>Arthropoda</taxon>
        <taxon>Chelicerata</taxon>
        <taxon>Arachnida</taxon>
        <taxon>Araneae</taxon>
        <taxon>Araneomorphae</taxon>
        <taxon>Entelegynae</taxon>
        <taxon>Araneoidea</taxon>
        <taxon>Nephilidae</taxon>
        <taxon>Trichonephila</taxon>
    </lineage>
</organism>
<gene>
    <name evidence="1" type="primary">NCL1_41373</name>
    <name evidence="1" type="ORF">TNCV_2505551</name>
</gene>
<accession>A0A8X6WFT5</accession>
<proteinExistence type="predicted"/>
<name>A0A8X6WFT5_TRICX</name>
<protein>
    <submittedName>
        <fullName evidence="1">Uncharacterized protein</fullName>
    </submittedName>
</protein>
<evidence type="ECO:0000313" key="1">
    <source>
        <dbReference type="EMBL" id="GFY34252.1"/>
    </source>
</evidence>
<comment type="caution">
    <text evidence="1">The sequence shown here is derived from an EMBL/GenBank/DDBJ whole genome shotgun (WGS) entry which is preliminary data.</text>
</comment>
<evidence type="ECO:0000313" key="2">
    <source>
        <dbReference type="Proteomes" id="UP000887159"/>
    </source>
</evidence>
<reference evidence="1" key="1">
    <citation type="submission" date="2020-08" db="EMBL/GenBank/DDBJ databases">
        <title>Multicomponent nature underlies the extraordinary mechanical properties of spider dragline silk.</title>
        <authorList>
            <person name="Kono N."/>
            <person name="Nakamura H."/>
            <person name="Mori M."/>
            <person name="Yoshida Y."/>
            <person name="Ohtoshi R."/>
            <person name="Malay A.D."/>
            <person name="Moran D.A.P."/>
            <person name="Tomita M."/>
            <person name="Numata K."/>
            <person name="Arakawa K."/>
        </authorList>
    </citation>
    <scope>NUCLEOTIDE SEQUENCE</scope>
</reference>
<sequence>MSWTYRWAVTMLWINIRGDRVTFVAENDLVLFRCNPVVHDTTPNGGVGRWVSLAAHVMGTAIPDVLQPGALRWFEKTQGPVVKVLPVSGQWAMRQLFQRMRVV</sequence>